<comment type="similarity">
    <text evidence="7">Belongs to the binding-protein-dependent transport system permease family.</text>
</comment>
<feature type="transmembrane region" description="Helical" evidence="7">
    <location>
        <begin position="32"/>
        <end position="55"/>
    </location>
</feature>
<dbReference type="RefSeq" id="WP_322458806.1">
    <property type="nucleotide sequence ID" value="NZ_WNVC01000423.1"/>
</dbReference>
<gene>
    <name evidence="9" type="ORF">GNF79_16020</name>
</gene>
<dbReference type="GO" id="GO:0055085">
    <property type="term" value="P:transmembrane transport"/>
    <property type="evidence" value="ECO:0007669"/>
    <property type="project" value="InterPro"/>
</dbReference>
<feature type="non-terminal residue" evidence="9">
    <location>
        <position position="1"/>
    </location>
</feature>
<evidence type="ECO:0000256" key="7">
    <source>
        <dbReference type="RuleBase" id="RU363032"/>
    </source>
</evidence>
<keyword evidence="2 7" id="KW-0813">Transport</keyword>
<keyword evidence="6 7" id="KW-0472">Membrane</keyword>
<dbReference type="AlphaFoldDB" id="A0AAW9IBD5"/>
<feature type="transmembrane region" description="Helical" evidence="7">
    <location>
        <begin position="116"/>
        <end position="133"/>
    </location>
</feature>
<dbReference type="PANTHER" id="PTHR43744">
    <property type="entry name" value="ABC TRANSPORTER PERMEASE PROTEIN MG189-RELATED-RELATED"/>
    <property type="match status" value="1"/>
</dbReference>
<dbReference type="Pfam" id="PF00528">
    <property type="entry name" value="BPD_transp_1"/>
    <property type="match status" value="1"/>
</dbReference>
<feature type="transmembrane region" description="Helical" evidence="7">
    <location>
        <begin position="61"/>
        <end position="82"/>
    </location>
</feature>
<comment type="caution">
    <text evidence="9">The sequence shown here is derived from an EMBL/GenBank/DDBJ whole genome shotgun (WGS) entry which is preliminary data.</text>
</comment>
<dbReference type="EMBL" id="WNVC01000423">
    <property type="protein sequence ID" value="MDZ5000544.1"/>
    <property type="molecule type" value="Genomic_DNA"/>
</dbReference>
<proteinExistence type="inferred from homology"/>
<protein>
    <submittedName>
        <fullName evidence="9">ABC transporter permease subunit</fullName>
    </submittedName>
</protein>
<evidence type="ECO:0000256" key="3">
    <source>
        <dbReference type="ARBA" id="ARBA00022475"/>
    </source>
</evidence>
<keyword evidence="5 7" id="KW-1133">Transmembrane helix</keyword>
<evidence type="ECO:0000313" key="9">
    <source>
        <dbReference type="EMBL" id="MDZ5000544.1"/>
    </source>
</evidence>
<dbReference type="GO" id="GO:0005886">
    <property type="term" value="C:plasma membrane"/>
    <property type="evidence" value="ECO:0007669"/>
    <property type="project" value="UniProtKB-SubCell"/>
</dbReference>
<accession>A0AAW9IBD5</accession>
<dbReference type="PROSITE" id="PS50928">
    <property type="entry name" value="ABC_TM1"/>
    <property type="match status" value="1"/>
</dbReference>
<dbReference type="PANTHER" id="PTHR43744:SF6">
    <property type="entry name" value="ABC TRANSPORTER PERMEASE PROTEIN YESQ-RELATED"/>
    <property type="match status" value="1"/>
</dbReference>
<keyword evidence="3" id="KW-1003">Cell membrane</keyword>
<feature type="transmembrane region" description="Helical" evidence="7">
    <location>
        <begin position="170"/>
        <end position="190"/>
    </location>
</feature>
<dbReference type="Proteomes" id="UP001291306">
    <property type="component" value="Unassembled WGS sequence"/>
</dbReference>
<dbReference type="InterPro" id="IPR000515">
    <property type="entry name" value="MetI-like"/>
</dbReference>
<evidence type="ECO:0000259" key="8">
    <source>
        <dbReference type="PROSITE" id="PS50928"/>
    </source>
</evidence>
<dbReference type="CDD" id="cd06261">
    <property type="entry name" value="TM_PBP2"/>
    <property type="match status" value="1"/>
</dbReference>
<evidence type="ECO:0000256" key="5">
    <source>
        <dbReference type="ARBA" id="ARBA00022989"/>
    </source>
</evidence>
<evidence type="ECO:0000256" key="4">
    <source>
        <dbReference type="ARBA" id="ARBA00022692"/>
    </source>
</evidence>
<dbReference type="SUPFAM" id="SSF161098">
    <property type="entry name" value="MetI-like"/>
    <property type="match status" value="1"/>
</dbReference>
<sequence>IILVVFCVIGQVFASSFVAYGFARIRARGKNILFIILLATMMIPSQITMIPQFIIFSKLGWINTLLPIIIPNLFGGAFNIFLIRQFITGIPVAYDEAAQLEGLGYFGIYRKIMLPLLRPILVTVAIFTFNYNWGAFMEPLIYINDIEKMPLALGVQVMSATYNAGATPEWNIVMVASLLLTIPMVAVYFLGQKYIYQTNIVGNSSLK</sequence>
<dbReference type="Gene3D" id="1.10.3720.10">
    <property type="entry name" value="MetI-like"/>
    <property type="match status" value="1"/>
</dbReference>
<comment type="subcellular location">
    <subcellularLocation>
        <location evidence="1 7">Cell membrane</location>
        <topology evidence="1 7">Multi-pass membrane protein</topology>
    </subcellularLocation>
</comment>
<reference evidence="9" key="1">
    <citation type="submission" date="2019-11" db="EMBL/GenBank/DDBJ databases">
        <title>Characterization of Clostridium perfringens isolates from swine manure treated agricultural soils.</title>
        <authorList>
            <person name="Wushke S.T."/>
        </authorList>
    </citation>
    <scope>NUCLEOTIDE SEQUENCE</scope>
    <source>
        <strain evidence="9">X26</strain>
    </source>
</reference>
<evidence type="ECO:0000256" key="2">
    <source>
        <dbReference type="ARBA" id="ARBA00022448"/>
    </source>
</evidence>
<keyword evidence="4 7" id="KW-0812">Transmembrane</keyword>
<evidence type="ECO:0000256" key="1">
    <source>
        <dbReference type="ARBA" id="ARBA00004651"/>
    </source>
</evidence>
<feature type="domain" description="ABC transmembrane type-1" evidence="8">
    <location>
        <begin position="1"/>
        <end position="191"/>
    </location>
</feature>
<evidence type="ECO:0000256" key="6">
    <source>
        <dbReference type="ARBA" id="ARBA00023136"/>
    </source>
</evidence>
<organism evidence="9 10">
    <name type="scientific">Clostridium perfringens</name>
    <dbReference type="NCBI Taxonomy" id="1502"/>
    <lineage>
        <taxon>Bacteria</taxon>
        <taxon>Bacillati</taxon>
        <taxon>Bacillota</taxon>
        <taxon>Clostridia</taxon>
        <taxon>Eubacteriales</taxon>
        <taxon>Clostridiaceae</taxon>
        <taxon>Clostridium</taxon>
    </lineage>
</organism>
<dbReference type="InterPro" id="IPR035906">
    <property type="entry name" value="MetI-like_sf"/>
</dbReference>
<evidence type="ECO:0000313" key="10">
    <source>
        <dbReference type="Proteomes" id="UP001291306"/>
    </source>
</evidence>
<name>A0AAW9IBD5_CLOPF</name>